<dbReference type="Gene3D" id="2.60.120.10">
    <property type="entry name" value="Jelly Rolls"/>
    <property type="match status" value="1"/>
</dbReference>
<dbReference type="InterPro" id="IPR013096">
    <property type="entry name" value="Cupin_2"/>
</dbReference>
<dbReference type="SUPFAM" id="SSF51182">
    <property type="entry name" value="RmlC-like cupins"/>
    <property type="match status" value="1"/>
</dbReference>
<reference evidence="2" key="1">
    <citation type="submission" date="2021-04" db="EMBL/GenBank/DDBJ databases">
        <authorList>
            <person name="Yoon J."/>
        </authorList>
    </citation>
    <scope>NUCLEOTIDE SEQUENCE</scope>
    <source>
        <strain evidence="2">KMU-90</strain>
    </source>
</reference>
<dbReference type="InterPro" id="IPR014710">
    <property type="entry name" value="RmlC-like_jellyroll"/>
</dbReference>
<gene>
    <name evidence="2" type="ORF">KB874_03880</name>
</gene>
<evidence type="ECO:0000313" key="3">
    <source>
        <dbReference type="Proteomes" id="UP000681356"/>
    </source>
</evidence>
<organism evidence="2 3">
    <name type="scientific">Thetidibacter halocola</name>
    <dbReference type="NCBI Taxonomy" id="2827239"/>
    <lineage>
        <taxon>Bacteria</taxon>
        <taxon>Pseudomonadati</taxon>
        <taxon>Pseudomonadota</taxon>
        <taxon>Alphaproteobacteria</taxon>
        <taxon>Rhodobacterales</taxon>
        <taxon>Roseobacteraceae</taxon>
        <taxon>Thetidibacter</taxon>
    </lineage>
</organism>
<evidence type="ECO:0000313" key="2">
    <source>
        <dbReference type="EMBL" id="MBS0123265.1"/>
    </source>
</evidence>
<keyword evidence="3" id="KW-1185">Reference proteome</keyword>
<dbReference type="AlphaFoldDB" id="A0A8J7W970"/>
<evidence type="ECO:0000259" key="1">
    <source>
        <dbReference type="Pfam" id="PF07883"/>
    </source>
</evidence>
<dbReference type="InterPro" id="IPR011051">
    <property type="entry name" value="RmlC_Cupin_sf"/>
</dbReference>
<proteinExistence type="predicted"/>
<protein>
    <submittedName>
        <fullName evidence="2">Cupin domain-containing protein</fullName>
    </submittedName>
</protein>
<accession>A0A8J7W970</accession>
<dbReference type="Pfam" id="PF07883">
    <property type="entry name" value="Cupin_2"/>
    <property type="match status" value="1"/>
</dbReference>
<feature type="domain" description="Cupin type-2" evidence="1">
    <location>
        <begin position="44"/>
        <end position="91"/>
    </location>
</feature>
<dbReference type="RefSeq" id="WP_212535211.1">
    <property type="nucleotide sequence ID" value="NZ_JAGTUU010000001.1"/>
</dbReference>
<dbReference type="EMBL" id="JAGTUU010000001">
    <property type="protein sequence ID" value="MBS0123265.1"/>
    <property type="molecule type" value="Genomic_DNA"/>
</dbReference>
<name>A0A8J7W970_9RHOB</name>
<comment type="caution">
    <text evidence="2">The sequence shown here is derived from an EMBL/GenBank/DDBJ whole genome shotgun (WGS) entry which is preliminary data.</text>
</comment>
<sequence length="112" mass="12147">MQLPEFFDAMPALDVPFPETVVTSHAVRSEAGLVVFFHFHQDFSLPPHAHGPEWGTVVVGEVALTIDGLTRRHGPGMSYDIPAGVEHAVAVKAGTIAIDVFAEADRYPQKAR</sequence>
<dbReference type="Proteomes" id="UP000681356">
    <property type="component" value="Unassembled WGS sequence"/>
</dbReference>